<dbReference type="STRING" id="1325735.A0A428T2A5"/>
<reference evidence="1 2" key="1">
    <citation type="submission" date="2017-06" db="EMBL/GenBank/DDBJ databases">
        <title>Comparative genomic analysis of Ambrosia Fusariam Clade fungi.</title>
        <authorList>
            <person name="Stajich J.E."/>
            <person name="Carrillo J."/>
            <person name="Kijimoto T."/>
            <person name="Eskalen A."/>
            <person name="O'Donnell K."/>
            <person name="Kasson M."/>
        </authorList>
    </citation>
    <scope>NUCLEOTIDE SEQUENCE [LARGE SCALE GENOMIC DNA]</scope>
    <source>
        <strain evidence="1 2">NRRL62579</strain>
    </source>
</reference>
<sequence length="81" mass="9746">MNNLIFEKLTRLRDRCDIALAKIEDRRKKGERPSREEVEDWVKDQIYMLKHTSWEMFERVPNYVGKEIPEGSLKGYLSDIM</sequence>
<organism evidence="1 2">
    <name type="scientific">Fusarium oligoseptatum</name>
    <dbReference type="NCBI Taxonomy" id="2604345"/>
    <lineage>
        <taxon>Eukaryota</taxon>
        <taxon>Fungi</taxon>
        <taxon>Dikarya</taxon>
        <taxon>Ascomycota</taxon>
        <taxon>Pezizomycotina</taxon>
        <taxon>Sordariomycetes</taxon>
        <taxon>Hypocreomycetidae</taxon>
        <taxon>Hypocreales</taxon>
        <taxon>Nectriaceae</taxon>
        <taxon>Fusarium</taxon>
        <taxon>Fusarium solani species complex</taxon>
    </lineage>
</organism>
<dbReference type="AlphaFoldDB" id="A0A428T2A5"/>
<keyword evidence="2" id="KW-1185">Reference proteome</keyword>
<evidence type="ECO:0000313" key="2">
    <source>
        <dbReference type="Proteomes" id="UP000287144"/>
    </source>
</evidence>
<protein>
    <submittedName>
        <fullName evidence="1">Uncharacterized protein</fullName>
    </submittedName>
</protein>
<evidence type="ECO:0000313" key="1">
    <source>
        <dbReference type="EMBL" id="RSL96090.1"/>
    </source>
</evidence>
<comment type="caution">
    <text evidence="1">The sequence shown here is derived from an EMBL/GenBank/DDBJ whole genome shotgun (WGS) entry which is preliminary data.</text>
</comment>
<accession>A0A428T2A5</accession>
<gene>
    <name evidence="1" type="ORF">CEP52_011682</name>
</gene>
<dbReference type="Proteomes" id="UP000287144">
    <property type="component" value="Unassembled WGS sequence"/>
</dbReference>
<name>A0A428T2A5_9HYPO</name>
<proteinExistence type="predicted"/>
<dbReference type="EMBL" id="NKCK01000143">
    <property type="protein sequence ID" value="RSL96090.1"/>
    <property type="molecule type" value="Genomic_DNA"/>
</dbReference>